<dbReference type="InterPro" id="IPR016117">
    <property type="entry name" value="ArgJ-like_dom_sf"/>
</dbReference>
<evidence type="ECO:0000313" key="11">
    <source>
        <dbReference type="Proteomes" id="UP000620075"/>
    </source>
</evidence>
<evidence type="ECO:0000256" key="8">
    <source>
        <dbReference type="ARBA" id="ARBA00049439"/>
    </source>
</evidence>
<dbReference type="NCBIfam" id="TIGR00120">
    <property type="entry name" value="ArgJ"/>
    <property type="match status" value="1"/>
</dbReference>
<feature type="binding site" evidence="9">
    <location>
        <position position="183"/>
    </location>
    <ligand>
        <name>substrate</name>
    </ligand>
</feature>
<dbReference type="CDD" id="cd02152">
    <property type="entry name" value="OAT"/>
    <property type="match status" value="1"/>
</dbReference>
<comment type="function">
    <text evidence="9">Catalyzes two activities which are involved in the cyclic version of arginine biosynthesis: the synthesis of N-acetylglutamate from glutamate and acetyl-CoA as the acetyl donor, and of ornithine by transacetylation between N(2)-acetylornithine and glutamate.</text>
</comment>
<feature type="site" description="Cleavage; by autolysis" evidence="9">
    <location>
        <begin position="193"/>
        <end position="194"/>
    </location>
</feature>
<evidence type="ECO:0000256" key="5">
    <source>
        <dbReference type="ARBA" id="ARBA00022679"/>
    </source>
</evidence>
<keyword evidence="7 9" id="KW-0012">Acyltransferase</keyword>
<keyword evidence="5 9" id="KW-0808">Transferase</keyword>
<gene>
    <name evidence="9 10" type="primary">argJ</name>
    <name evidence="10" type="ORF">JF888_00690</name>
</gene>
<keyword evidence="3 9" id="KW-0055">Arginine biosynthesis</keyword>
<comment type="similarity">
    <text evidence="1 9">Belongs to the ArgJ family.</text>
</comment>
<name>A0A934K795_9BACT</name>
<dbReference type="InterPro" id="IPR042195">
    <property type="entry name" value="ArgJ_beta_C"/>
</dbReference>
<feature type="binding site" evidence="9">
    <location>
        <position position="194"/>
    </location>
    <ligand>
        <name>substrate</name>
    </ligand>
</feature>
<dbReference type="PANTHER" id="PTHR23100">
    <property type="entry name" value="ARGININE BIOSYNTHESIS BIFUNCTIONAL PROTEIN ARGJ"/>
    <property type="match status" value="1"/>
</dbReference>
<dbReference type="Gene3D" id="3.10.20.340">
    <property type="entry name" value="ArgJ beta chain, C-terminal domain"/>
    <property type="match status" value="1"/>
</dbReference>
<evidence type="ECO:0000256" key="4">
    <source>
        <dbReference type="ARBA" id="ARBA00022605"/>
    </source>
</evidence>
<accession>A0A934K795</accession>
<dbReference type="EC" id="2.3.1.35" evidence="9"/>
<comment type="subunit">
    <text evidence="2 9">Heterotetramer of two alpha and two beta chains.</text>
</comment>
<comment type="catalytic activity">
    <reaction evidence="9">
        <text>L-glutamate + acetyl-CoA = N-acetyl-L-glutamate + CoA + H(+)</text>
        <dbReference type="Rhea" id="RHEA:24292"/>
        <dbReference type="ChEBI" id="CHEBI:15378"/>
        <dbReference type="ChEBI" id="CHEBI:29985"/>
        <dbReference type="ChEBI" id="CHEBI:44337"/>
        <dbReference type="ChEBI" id="CHEBI:57287"/>
        <dbReference type="ChEBI" id="CHEBI:57288"/>
        <dbReference type="EC" id="2.3.1.1"/>
    </reaction>
</comment>
<keyword evidence="4 9" id="KW-0028">Amino-acid biosynthesis</keyword>
<proteinExistence type="inferred from homology"/>
<dbReference type="Proteomes" id="UP000620075">
    <property type="component" value="Unassembled WGS sequence"/>
</dbReference>
<feature type="chain" id="PRO_5038191291" description="Arginine biosynthesis bifunctional protein ArgJ beta chain" evidence="9">
    <location>
        <begin position="194"/>
        <end position="407"/>
    </location>
</feature>
<evidence type="ECO:0000256" key="6">
    <source>
        <dbReference type="ARBA" id="ARBA00022813"/>
    </source>
</evidence>
<dbReference type="GO" id="GO:0004042">
    <property type="term" value="F:L-glutamate N-acetyltransferase activity"/>
    <property type="evidence" value="ECO:0007669"/>
    <property type="project" value="UniProtKB-UniRule"/>
</dbReference>
<evidence type="ECO:0000313" key="10">
    <source>
        <dbReference type="EMBL" id="MBJ7601707.1"/>
    </source>
</evidence>
<dbReference type="FunFam" id="3.10.20.340:FF:000001">
    <property type="entry name" value="Arginine biosynthesis bifunctional protein ArgJ, chloroplastic"/>
    <property type="match status" value="1"/>
</dbReference>
<feature type="site" description="Involved in the stabilization of negative charge on the oxyanion by the formation of the oxyanion hole" evidence="9">
    <location>
        <position position="121"/>
    </location>
</feature>
<evidence type="ECO:0000256" key="7">
    <source>
        <dbReference type="ARBA" id="ARBA00023315"/>
    </source>
</evidence>
<evidence type="ECO:0000256" key="2">
    <source>
        <dbReference type="ARBA" id="ARBA00011475"/>
    </source>
</evidence>
<feature type="chain" id="PRO_5038191290" description="Arginine biosynthesis bifunctional protein ArgJ alpha chain" evidence="9">
    <location>
        <begin position="1"/>
        <end position="193"/>
    </location>
</feature>
<comment type="caution">
    <text evidence="10">The sequence shown here is derived from an EMBL/GenBank/DDBJ whole genome shotgun (WGS) entry which is preliminary data.</text>
</comment>
<dbReference type="GO" id="GO:0006526">
    <property type="term" value="P:L-arginine biosynthetic process"/>
    <property type="evidence" value="ECO:0007669"/>
    <property type="project" value="UniProtKB-UniRule"/>
</dbReference>
<dbReference type="Gene3D" id="3.60.70.12">
    <property type="entry name" value="L-amino peptidase D-ALA esterase/amidase"/>
    <property type="match status" value="1"/>
</dbReference>
<keyword evidence="9" id="KW-0511">Multifunctional enzyme</keyword>
<feature type="binding site" evidence="9">
    <location>
        <position position="280"/>
    </location>
    <ligand>
        <name>substrate</name>
    </ligand>
</feature>
<dbReference type="FunFam" id="3.60.70.12:FF:000001">
    <property type="entry name" value="Arginine biosynthesis bifunctional protein ArgJ, chloroplastic"/>
    <property type="match status" value="1"/>
</dbReference>
<dbReference type="GO" id="GO:0006592">
    <property type="term" value="P:ornithine biosynthetic process"/>
    <property type="evidence" value="ECO:0007669"/>
    <property type="project" value="TreeGrafter"/>
</dbReference>
<reference evidence="10 11" key="1">
    <citation type="submission" date="2020-10" db="EMBL/GenBank/DDBJ databases">
        <title>Ca. Dormibacterota MAGs.</title>
        <authorList>
            <person name="Montgomery K."/>
        </authorList>
    </citation>
    <scope>NUCLEOTIDE SEQUENCE [LARGE SCALE GENOMIC DNA]</scope>
    <source>
        <strain evidence="10">SC8811_S16_3</strain>
    </source>
</reference>
<comment type="pathway">
    <text evidence="9">Amino-acid biosynthesis; L-arginine biosynthesis; L-ornithine and N-acetyl-L-glutamate from L-glutamate and N(2)-acetyl-L-ornithine (cyclic): step 1/1.</text>
</comment>
<organism evidence="10 11">
    <name type="scientific">Candidatus Dormiibacter inghamiae</name>
    <dbReference type="NCBI Taxonomy" id="3127013"/>
    <lineage>
        <taxon>Bacteria</taxon>
        <taxon>Bacillati</taxon>
        <taxon>Candidatus Dormiibacterota</taxon>
        <taxon>Candidatus Dormibacteria</taxon>
        <taxon>Candidatus Dormibacterales</taxon>
        <taxon>Candidatus Dormibacteraceae</taxon>
        <taxon>Candidatus Dormiibacter</taxon>
    </lineage>
</organism>
<dbReference type="HAMAP" id="MF_01106">
    <property type="entry name" value="ArgJ"/>
    <property type="match status" value="1"/>
</dbReference>
<keyword evidence="9" id="KW-0963">Cytoplasm</keyword>
<evidence type="ECO:0000256" key="3">
    <source>
        <dbReference type="ARBA" id="ARBA00022571"/>
    </source>
</evidence>
<evidence type="ECO:0000256" key="1">
    <source>
        <dbReference type="ARBA" id="ARBA00006774"/>
    </source>
</evidence>
<dbReference type="NCBIfam" id="NF003802">
    <property type="entry name" value="PRK05388.1"/>
    <property type="match status" value="1"/>
</dbReference>
<dbReference type="EMBL" id="JAEKNQ010000006">
    <property type="protein sequence ID" value="MBJ7601707.1"/>
    <property type="molecule type" value="Genomic_DNA"/>
</dbReference>
<dbReference type="GO" id="GO:0005737">
    <property type="term" value="C:cytoplasm"/>
    <property type="evidence" value="ECO:0007669"/>
    <property type="project" value="UniProtKB-SubCell"/>
</dbReference>
<comment type="catalytic activity">
    <reaction evidence="8 9">
        <text>N(2)-acetyl-L-ornithine + L-glutamate = N-acetyl-L-glutamate + L-ornithine</text>
        <dbReference type="Rhea" id="RHEA:15349"/>
        <dbReference type="ChEBI" id="CHEBI:29985"/>
        <dbReference type="ChEBI" id="CHEBI:44337"/>
        <dbReference type="ChEBI" id="CHEBI:46911"/>
        <dbReference type="ChEBI" id="CHEBI:57805"/>
        <dbReference type="EC" id="2.3.1.35"/>
    </reaction>
</comment>
<dbReference type="PANTHER" id="PTHR23100:SF0">
    <property type="entry name" value="ARGININE BIOSYNTHESIS BIFUNCTIONAL PROTEIN ARGJ, MITOCHONDRIAL"/>
    <property type="match status" value="1"/>
</dbReference>
<dbReference type="InterPro" id="IPR002813">
    <property type="entry name" value="Arg_biosynth_ArgJ"/>
</dbReference>
<keyword evidence="6 9" id="KW-0068">Autocatalytic cleavage</keyword>
<feature type="site" description="Involved in the stabilization of negative charge on the oxyanion by the formation of the oxyanion hole" evidence="9">
    <location>
        <position position="120"/>
    </location>
</feature>
<dbReference type="SUPFAM" id="SSF56266">
    <property type="entry name" value="DmpA/ArgJ-like"/>
    <property type="match status" value="1"/>
</dbReference>
<dbReference type="AlphaFoldDB" id="A0A934K795"/>
<feature type="binding site" evidence="9">
    <location>
        <position position="407"/>
    </location>
    <ligand>
        <name>substrate</name>
    </ligand>
</feature>
<sequence>MQGGLTAPRGWQAGVAACGVKAFTSGASALLGEQREDLIVLYSESACDAGGVFTSNRVKSASVIIDQLHLANNRIQALVVCSGNANACTGAQGFKDALQMAKQTADRLDLDPNQVLIGTTGVIGRNLPMEAVKRGIAQACAGLGSDQGELAARAIMTTDTRPKSHAVQLELAGVTVRVGGMAKGSGMIHPNLATMLAFITTDAAVAPGWLKAITKPVADRSFNQVTVDGDSSTNDTFLILANAAAGNEPVQPGTPEADLLEGAIVTVARELARSIAQDGEGATKLITVRVTGAADSEQARLAARTVASSSLVKTAVHGGDPNWGRILCALGYSGAELALDRLRLEIAEVPIFSLGAGLDVDLDAVRRAFEQAEIEIHAELGLGSGEAEAWGCDLSAEYVHINADYTT</sequence>
<comment type="subcellular location">
    <subcellularLocation>
        <location evidence="9">Cytoplasm</location>
    </subcellularLocation>
</comment>
<feature type="binding site" evidence="9">
    <location>
        <position position="402"/>
    </location>
    <ligand>
        <name>substrate</name>
    </ligand>
</feature>
<evidence type="ECO:0000256" key="9">
    <source>
        <dbReference type="HAMAP-Rule" id="MF_01106"/>
    </source>
</evidence>
<dbReference type="EC" id="2.3.1.1" evidence="9"/>
<feature type="active site" description="Nucleophile" evidence="9">
    <location>
        <position position="194"/>
    </location>
</feature>
<dbReference type="GO" id="GO:0004358">
    <property type="term" value="F:L-glutamate N-acetyltransferase activity, acting on acetyl-L-ornithine as donor"/>
    <property type="evidence" value="ECO:0007669"/>
    <property type="project" value="UniProtKB-UniRule"/>
</dbReference>
<feature type="binding site" evidence="9">
    <location>
        <position position="157"/>
    </location>
    <ligand>
        <name>substrate</name>
    </ligand>
</feature>
<comment type="pathway">
    <text evidence="9">Amino-acid biosynthesis; L-arginine biosynthesis; N(2)-acetyl-L-ornithine from L-glutamate: step 1/4.</text>
</comment>
<protein>
    <recommendedName>
        <fullName evidence="9">Arginine biosynthesis bifunctional protein ArgJ</fullName>
    </recommendedName>
    <domain>
        <recommendedName>
            <fullName evidence="9">Glutamate N-acetyltransferase</fullName>
            <ecNumber evidence="9">2.3.1.35</ecNumber>
        </recommendedName>
        <alternativeName>
            <fullName evidence="9">Ornithine acetyltransferase</fullName>
            <shortName evidence="9">OATase</shortName>
        </alternativeName>
        <alternativeName>
            <fullName evidence="9">Ornithine transacetylase</fullName>
        </alternativeName>
    </domain>
    <domain>
        <recommendedName>
            <fullName evidence="9">Amino-acid acetyltransferase</fullName>
            <ecNumber evidence="9">2.3.1.1</ecNumber>
        </recommendedName>
        <alternativeName>
            <fullName evidence="9">N-acetylglutamate synthase</fullName>
            <shortName evidence="9">AGSase</shortName>
        </alternativeName>
    </domain>
    <component>
        <recommendedName>
            <fullName evidence="9">Arginine biosynthesis bifunctional protein ArgJ alpha chain</fullName>
        </recommendedName>
    </component>
    <component>
        <recommendedName>
            <fullName evidence="9">Arginine biosynthesis bifunctional protein ArgJ beta chain</fullName>
        </recommendedName>
    </component>
</protein>
<dbReference type="Pfam" id="PF01960">
    <property type="entry name" value="ArgJ"/>
    <property type="match status" value="1"/>
</dbReference>